<organism evidence="3 4">
    <name type="scientific">Gymnopilus junonius</name>
    <name type="common">Spectacular rustgill mushroom</name>
    <name type="synonym">Gymnopilus spectabilis subsp. junonius</name>
    <dbReference type="NCBI Taxonomy" id="109634"/>
    <lineage>
        <taxon>Eukaryota</taxon>
        <taxon>Fungi</taxon>
        <taxon>Dikarya</taxon>
        <taxon>Basidiomycota</taxon>
        <taxon>Agaricomycotina</taxon>
        <taxon>Agaricomycetes</taxon>
        <taxon>Agaricomycetidae</taxon>
        <taxon>Agaricales</taxon>
        <taxon>Agaricineae</taxon>
        <taxon>Hymenogastraceae</taxon>
        <taxon>Gymnopilus</taxon>
    </lineage>
</organism>
<name>A0A9P5TPS2_GYMJU</name>
<dbReference type="PANTHER" id="PTHR18063:SF6">
    <property type="entry name" value="UBIQUITIN CARBOXYL-TERMINAL HYDROLASE"/>
    <property type="match status" value="1"/>
</dbReference>
<protein>
    <recommendedName>
        <fullName evidence="2">MINDY deubiquitinase domain-containing protein</fullName>
    </recommendedName>
</protein>
<dbReference type="AlphaFoldDB" id="A0A9P5TPS2"/>
<dbReference type="Pfam" id="PF04424">
    <property type="entry name" value="MINDY_DUB"/>
    <property type="match status" value="1"/>
</dbReference>
<evidence type="ECO:0000313" key="4">
    <source>
        <dbReference type="Proteomes" id="UP000724874"/>
    </source>
</evidence>
<feature type="region of interest" description="Disordered" evidence="1">
    <location>
        <begin position="253"/>
        <end position="294"/>
    </location>
</feature>
<proteinExistence type="predicted"/>
<sequence>MPLTQKGMDLNPDFTAATSFHPSDASAGGELKLFEQVNIPLLHGWLVDPASPEAAVLRRIHTYDTAVNLIAESAPHLHDTEGEATSPTREWSQEELKKVQDATVVRRFLDSTQSQLTYHGLFHLASTLPPNTPCALFRNSHLSVLYKYSPSASSSSYPSAASSSSQLQPSASSSRGAPPTDNMDMEDAAIYSLVTDQVFLNEPSVVWERTEDIDGGWSTFVDSDFVKSSQTAEEASVLRKLRRMKIWDCRSNEEEHNARRQHEAYLQEQQRRSRRQDSCLPTTDKKKKGDCLIM</sequence>
<reference evidence="3" key="1">
    <citation type="submission" date="2020-11" db="EMBL/GenBank/DDBJ databases">
        <authorList>
            <consortium name="DOE Joint Genome Institute"/>
            <person name="Ahrendt S."/>
            <person name="Riley R."/>
            <person name="Andreopoulos W."/>
            <person name="LaButti K."/>
            <person name="Pangilinan J."/>
            <person name="Ruiz-duenas F.J."/>
            <person name="Barrasa J.M."/>
            <person name="Sanchez-Garcia M."/>
            <person name="Camarero S."/>
            <person name="Miyauchi S."/>
            <person name="Serrano A."/>
            <person name="Linde D."/>
            <person name="Babiker R."/>
            <person name="Drula E."/>
            <person name="Ayuso-Fernandez I."/>
            <person name="Pacheco R."/>
            <person name="Padilla G."/>
            <person name="Ferreira P."/>
            <person name="Barriuso J."/>
            <person name="Kellner H."/>
            <person name="Castanera R."/>
            <person name="Alfaro M."/>
            <person name="Ramirez L."/>
            <person name="Pisabarro A.G."/>
            <person name="Kuo A."/>
            <person name="Tritt A."/>
            <person name="Lipzen A."/>
            <person name="He G."/>
            <person name="Yan M."/>
            <person name="Ng V."/>
            <person name="Cullen D."/>
            <person name="Martin F."/>
            <person name="Rosso M.-N."/>
            <person name="Henrissat B."/>
            <person name="Hibbett D."/>
            <person name="Martinez A.T."/>
            <person name="Grigoriev I.V."/>
        </authorList>
    </citation>
    <scope>NUCLEOTIDE SEQUENCE</scope>
    <source>
        <strain evidence="3">AH 44721</strain>
    </source>
</reference>
<feature type="compositionally biased region" description="Low complexity" evidence="1">
    <location>
        <begin position="157"/>
        <end position="174"/>
    </location>
</feature>
<dbReference type="InterPro" id="IPR033979">
    <property type="entry name" value="MINDY_domain"/>
</dbReference>
<dbReference type="OrthoDB" id="10261212at2759"/>
<evidence type="ECO:0000313" key="3">
    <source>
        <dbReference type="EMBL" id="KAF8905946.1"/>
    </source>
</evidence>
<dbReference type="PANTHER" id="PTHR18063">
    <property type="entry name" value="NF-E2 INDUCIBLE PROTEIN"/>
    <property type="match status" value="1"/>
</dbReference>
<gene>
    <name evidence="3" type="ORF">CPB84DRAFT_1770624</name>
</gene>
<keyword evidence="4" id="KW-1185">Reference proteome</keyword>
<dbReference type="InterPro" id="IPR007518">
    <property type="entry name" value="MINDY"/>
</dbReference>
<feature type="region of interest" description="Disordered" evidence="1">
    <location>
        <begin position="157"/>
        <end position="183"/>
    </location>
</feature>
<evidence type="ECO:0000259" key="2">
    <source>
        <dbReference type="Pfam" id="PF04424"/>
    </source>
</evidence>
<dbReference type="GO" id="GO:0071108">
    <property type="term" value="P:protein K48-linked deubiquitination"/>
    <property type="evidence" value="ECO:0007669"/>
    <property type="project" value="TreeGrafter"/>
</dbReference>
<feature type="domain" description="MINDY deubiquitinase" evidence="2">
    <location>
        <begin position="1"/>
        <end position="225"/>
    </location>
</feature>
<dbReference type="GO" id="GO:0004843">
    <property type="term" value="F:cysteine-type deubiquitinase activity"/>
    <property type="evidence" value="ECO:0007669"/>
    <property type="project" value="InterPro"/>
</dbReference>
<dbReference type="GO" id="GO:1990380">
    <property type="term" value="F:K48-linked deubiquitinase activity"/>
    <property type="evidence" value="ECO:0007669"/>
    <property type="project" value="InterPro"/>
</dbReference>
<evidence type="ECO:0000256" key="1">
    <source>
        <dbReference type="SAM" id="MobiDB-lite"/>
    </source>
</evidence>
<comment type="caution">
    <text evidence="3">The sequence shown here is derived from an EMBL/GenBank/DDBJ whole genome shotgun (WGS) entry which is preliminary data.</text>
</comment>
<dbReference type="EMBL" id="JADNYJ010000020">
    <property type="protein sequence ID" value="KAF8905946.1"/>
    <property type="molecule type" value="Genomic_DNA"/>
</dbReference>
<accession>A0A9P5TPS2</accession>
<dbReference type="GO" id="GO:0005829">
    <property type="term" value="C:cytosol"/>
    <property type="evidence" value="ECO:0007669"/>
    <property type="project" value="TreeGrafter"/>
</dbReference>
<dbReference type="GO" id="GO:0071944">
    <property type="term" value="C:cell periphery"/>
    <property type="evidence" value="ECO:0007669"/>
    <property type="project" value="TreeGrafter"/>
</dbReference>
<dbReference type="GO" id="GO:0016807">
    <property type="term" value="F:cysteine-type carboxypeptidase activity"/>
    <property type="evidence" value="ECO:0007669"/>
    <property type="project" value="TreeGrafter"/>
</dbReference>
<dbReference type="Proteomes" id="UP000724874">
    <property type="component" value="Unassembled WGS sequence"/>
</dbReference>